<dbReference type="EMBL" id="CM042043">
    <property type="protein sequence ID" value="KAI3693775.1"/>
    <property type="molecule type" value="Genomic_DNA"/>
</dbReference>
<gene>
    <name evidence="1" type="ORF">L1987_76727</name>
</gene>
<evidence type="ECO:0000313" key="1">
    <source>
        <dbReference type="EMBL" id="KAI3693775.1"/>
    </source>
</evidence>
<proteinExistence type="predicted"/>
<reference evidence="2" key="1">
    <citation type="journal article" date="2022" name="Mol. Ecol. Resour.">
        <title>The genomes of chicory, endive, great burdock and yacon provide insights into Asteraceae palaeo-polyploidization history and plant inulin production.</title>
        <authorList>
            <person name="Fan W."/>
            <person name="Wang S."/>
            <person name="Wang H."/>
            <person name="Wang A."/>
            <person name="Jiang F."/>
            <person name="Liu H."/>
            <person name="Zhao H."/>
            <person name="Xu D."/>
            <person name="Zhang Y."/>
        </authorList>
    </citation>
    <scope>NUCLEOTIDE SEQUENCE [LARGE SCALE GENOMIC DNA]</scope>
    <source>
        <strain evidence="2">cv. Yunnan</strain>
    </source>
</reference>
<organism evidence="1 2">
    <name type="scientific">Smallanthus sonchifolius</name>
    <dbReference type="NCBI Taxonomy" id="185202"/>
    <lineage>
        <taxon>Eukaryota</taxon>
        <taxon>Viridiplantae</taxon>
        <taxon>Streptophyta</taxon>
        <taxon>Embryophyta</taxon>
        <taxon>Tracheophyta</taxon>
        <taxon>Spermatophyta</taxon>
        <taxon>Magnoliopsida</taxon>
        <taxon>eudicotyledons</taxon>
        <taxon>Gunneridae</taxon>
        <taxon>Pentapetalae</taxon>
        <taxon>asterids</taxon>
        <taxon>campanulids</taxon>
        <taxon>Asterales</taxon>
        <taxon>Asteraceae</taxon>
        <taxon>Asteroideae</taxon>
        <taxon>Heliantheae alliance</taxon>
        <taxon>Millerieae</taxon>
        <taxon>Smallanthus</taxon>
    </lineage>
</organism>
<protein>
    <submittedName>
        <fullName evidence="1">Uncharacterized protein</fullName>
    </submittedName>
</protein>
<reference evidence="1 2" key="2">
    <citation type="journal article" date="2022" name="Mol. Ecol. Resour.">
        <title>The genomes of chicory, endive, great burdock and yacon provide insights into Asteraceae paleo-polyploidization history and plant inulin production.</title>
        <authorList>
            <person name="Fan W."/>
            <person name="Wang S."/>
            <person name="Wang H."/>
            <person name="Wang A."/>
            <person name="Jiang F."/>
            <person name="Liu H."/>
            <person name="Zhao H."/>
            <person name="Xu D."/>
            <person name="Zhang Y."/>
        </authorList>
    </citation>
    <scope>NUCLEOTIDE SEQUENCE [LARGE SCALE GENOMIC DNA]</scope>
    <source>
        <strain evidence="2">cv. Yunnan</strain>
        <tissue evidence="1">Leaves</tissue>
    </source>
</reference>
<comment type="caution">
    <text evidence="1">The sequence shown here is derived from an EMBL/GenBank/DDBJ whole genome shotgun (WGS) entry which is preliminary data.</text>
</comment>
<accession>A0ACB8ZCE4</accession>
<keyword evidence="2" id="KW-1185">Reference proteome</keyword>
<dbReference type="Proteomes" id="UP001056120">
    <property type="component" value="Linkage Group LG26"/>
</dbReference>
<name>A0ACB8ZCE4_9ASTR</name>
<evidence type="ECO:0000313" key="2">
    <source>
        <dbReference type="Proteomes" id="UP001056120"/>
    </source>
</evidence>
<sequence>MFATLFYFFCSHFKLNPTRLFSACTCRLILSLEVPLHATLTIVFQGTVIGDKSAPQVTSFSSRGPNLQSPGILKPDIIGPGVSILAAWPTSIDNTTTSVPFNVISGTSMSCPHLSGIATLLKSAHPDWSHAAFKSAIMTTADLINLNNEPIQDETELPASLFAIRAGHVNPSKANDPRLIYDI</sequence>